<feature type="region of interest" description="Disordered" evidence="1">
    <location>
        <begin position="269"/>
        <end position="314"/>
    </location>
</feature>
<proteinExistence type="predicted"/>
<dbReference type="Pfam" id="PF14383">
    <property type="entry name" value="VARLMGL"/>
    <property type="match status" value="1"/>
</dbReference>
<evidence type="ECO:0000313" key="4">
    <source>
        <dbReference type="EMBL" id="KAK9009987.1"/>
    </source>
</evidence>
<feature type="domain" description="DUF4378" evidence="2">
    <location>
        <begin position="362"/>
        <end position="456"/>
    </location>
</feature>
<comment type="caution">
    <text evidence="4">The sequence shown here is derived from an EMBL/GenBank/DDBJ whole genome shotgun (WGS) entry which is preliminary data.</text>
</comment>
<dbReference type="InterPro" id="IPR025486">
    <property type="entry name" value="DUF4378"/>
</dbReference>
<feature type="compositionally biased region" description="Polar residues" evidence="1">
    <location>
        <begin position="131"/>
        <end position="142"/>
    </location>
</feature>
<protein>
    <recommendedName>
        <fullName evidence="6">DUF3741 domain-containing protein</fullName>
    </recommendedName>
</protein>
<feature type="domain" description="DUF3741" evidence="3">
    <location>
        <begin position="105"/>
        <end position="129"/>
    </location>
</feature>
<feature type="compositionally biased region" description="Basic residues" evidence="1">
    <location>
        <begin position="301"/>
        <end position="314"/>
    </location>
</feature>
<evidence type="ECO:0000259" key="3">
    <source>
        <dbReference type="Pfam" id="PF14383"/>
    </source>
</evidence>
<sequence length="465" mass="52372">MGRDWYWRSGATKPSHTHSTRTQTTLPGCITAVFHLFHSHRFHYPLKRQASSTSSRGFKLTIAGAEAPRNCLDSASLASSTSKEDDILSICMGIQIKTNVGGGSNNDTPGTKTPSLVARLMGLDLLPESPQPKSLYQTSSSDGDVRGGTRSLPVTPRTSSVRRSDVDRHHPRLSLQIDKENMGAADELIMSRLSSLMKRKELRRECETVKQRVTRKVGMNITNAARNREELVSHFKHKKISRALIKVADNSSSKLSESKSNSLLISSTTNYQPFSSSPRIQKQTSHKLQAVEEEQEEQHKQQPRAARKCKKGSRKKLEIIRNKKEEPFVRRWTANRVDIPDKKCRKTPLSNDLPDGKVPTLVLVKKIQQKQPCFNMKPWVNKHGFSYMDGCRLMDKLCSRIRSFPRSNCRVLEDIDALIGRDTPNVQLRSVMAYEEQGEGIVAEIEKGMLEALVRELVVEFGGRV</sequence>
<evidence type="ECO:0000313" key="5">
    <source>
        <dbReference type="Proteomes" id="UP001396334"/>
    </source>
</evidence>
<organism evidence="4 5">
    <name type="scientific">Hibiscus sabdariffa</name>
    <name type="common">roselle</name>
    <dbReference type="NCBI Taxonomy" id="183260"/>
    <lineage>
        <taxon>Eukaryota</taxon>
        <taxon>Viridiplantae</taxon>
        <taxon>Streptophyta</taxon>
        <taxon>Embryophyta</taxon>
        <taxon>Tracheophyta</taxon>
        <taxon>Spermatophyta</taxon>
        <taxon>Magnoliopsida</taxon>
        <taxon>eudicotyledons</taxon>
        <taxon>Gunneridae</taxon>
        <taxon>Pentapetalae</taxon>
        <taxon>rosids</taxon>
        <taxon>malvids</taxon>
        <taxon>Malvales</taxon>
        <taxon>Malvaceae</taxon>
        <taxon>Malvoideae</taxon>
        <taxon>Hibiscus</taxon>
    </lineage>
</organism>
<gene>
    <name evidence="4" type="ORF">V6N11_036507</name>
</gene>
<dbReference type="Pfam" id="PF14309">
    <property type="entry name" value="DUF4378"/>
    <property type="match status" value="1"/>
</dbReference>
<keyword evidence="5" id="KW-1185">Reference proteome</keyword>
<evidence type="ECO:0000259" key="2">
    <source>
        <dbReference type="Pfam" id="PF14309"/>
    </source>
</evidence>
<dbReference type="PANTHER" id="PTHR37751">
    <property type="entry name" value="LOW PROTEIN: M-PHASE INDUCER PHOSPHATASE-LIKE PROTEIN"/>
    <property type="match status" value="1"/>
</dbReference>
<dbReference type="PANTHER" id="PTHR37751:SF1">
    <property type="entry name" value="LOW PROTEIN: M-PHASE INDUCER PHOSPHATASE-LIKE PROTEIN"/>
    <property type="match status" value="1"/>
</dbReference>
<accession>A0ABR2RAL7</accession>
<feature type="region of interest" description="Disordered" evidence="1">
    <location>
        <begin position="128"/>
        <end position="175"/>
    </location>
</feature>
<evidence type="ECO:0000256" key="1">
    <source>
        <dbReference type="SAM" id="MobiDB-lite"/>
    </source>
</evidence>
<feature type="compositionally biased region" description="Polar residues" evidence="1">
    <location>
        <begin position="269"/>
        <end position="287"/>
    </location>
</feature>
<evidence type="ECO:0008006" key="6">
    <source>
        <dbReference type="Google" id="ProtNLM"/>
    </source>
</evidence>
<name>A0ABR2RAL7_9ROSI</name>
<reference evidence="4 5" key="1">
    <citation type="journal article" date="2024" name="G3 (Bethesda)">
        <title>Genome assembly of Hibiscus sabdariffa L. provides insights into metabolisms of medicinal natural products.</title>
        <authorList>
            <person name="Kim T."/>
        </authorList>
    </citation>
    <scope>NUCLEOTIDE SEQUENCE [LARGE SCALE GENOMIC DNA]</scope>
    <source>
        <strain evidence="4">TK-2024</strain>
        <tissue evidence="4">Old leaves</tissue>
    </source>
</reference>
<dbReference type="InterPro" id="IPR032795">
    <property type="entry name" value="DUF3741-assoc"/>
</dbReference>
<dbReference type="EMBL" id="JBBPBN010000024">
    <property type="protein sequence ID" value="KAK9009987.1"/>
    <property type="molecule type" value="Genomic_DNA"/>
</dbReference>
<dbReference type="Proteomes" id="UP001396334">
    <property type="component" value="Unassembled WGS sequence"/>
</dbReference>